<comment type="similarity">
    <text evidence="1 8">Belongs to the 6-phosphogluconate dehydrogenase family.</text>
</comment>
<dbReference type="PATRIC" id="fig|13035.3.peg.2943"/>
<dbReference type="InterPro" id="IPR006184">
    <property type="entry name" value="6PGdom_BS"/>
</dbReference>
<feature type="binding site" evidence="6">
    <location>
        <position position="499"/>
    </location>
    <ligand>
        <name>substrate</name>
        <note>ligand shared between dimeric partners</note>
    </ligand>
</feature>
<comment type="subunit">
    <text evidence="2">Homodimer.</text>
</comment>
<comment type="pathway">
    <text evidence="8">Carbohydrate degradation; pentose phosphate pathway; D-ribulose 5-phosphate from D-glucose 6-phosphate (oxidative stage): step 3/3.</text>
</comment>
<evidence type="ECO:0000256" key="1">
    <source>
        <dbReference type="ARBA" id="ARBA00008419"/>
    </source>
</evidence>
<dbReference type="PIRSF" id="PIRSF000109">
    <property type="entry name" value="6PGD"/>
    <property type="match status" value="1"/>
</dbReference>
<dbReference type="Gene3D" id="1.20.5.320">
    <property type="entry name" value="6-Phosphogluconate Dehydrogenase, domain 3"/>
    <property type="match status" value="1"/>
</dbReference>
<dbReference type="InterPro" id="IPR006183">
    <property type="entry name" value="Pgluconate_DH"/>
</dbReference>
<dbReference type="SUPFAM" id="SSF51735">
    <property type="entry name" value="NAD(P)-binding Rossmann-fold domains"/>
    <property type="match status" value="1"/>
</dbReference>
<keyword evidence="4 8" id="KW-0311">Gluconate utilization</keyword>
<reference evidence="10" key="1">
    <citation type="submission" date="2012-04" db="EMBL/GenBank/DDBJ databases">
        <title>Finished genome of Dactylococcopsis salina PCC 8305.</title>
        <authorList>
            <consortium name="US DOE Joint Genome Institute"/>
            <person name="Gugger M."/>
            <person name="Coursin T."/>
            <person name="Rippka R."/>
            <person name="Tandeau De Marsac N."/>
            <person name="Huntemann M."/>
            <person name="Wei C.-L."/>
            <person name="Han J."/>
            <person name="Detter J.C."/>
            <person name="Han C."/>
            <person name="Tapia R."/>
            <person name="Daligault H."/>
            <person name="Chen A."/>
            <person name="Krypides N."/>
            <person name="Mavromatis K."/>
            <person name="Markowitz V."/>
            <person name="Szeto E."/>
            <person name="Ivanova N."/>
            <person name="Ovchinnikova G."/>
            <person name="Pagani I."/>
            <person name="Pati A."/>
            <person name="Goodwin L."/>
            <person name="Peters L."/>
            <person name="Pitluck S."/>
            <person name="Woyke T."/>
            <person name="Kerfeld C."/>
        </authorList>
    </citation>
    <scope>NUCLEOTIDE SEQUENCE [LARGE SCALE GENOMIC DNA]</scope>
    <source>
        <strain evidence="10">PCC 8305</strain>
    </source>
</reference>
<feature type="active site" description="Proton acceptor" evidence="5">
    <location>
        <position position="235"/>
    </location>
</feature>
<feature type="domain" description="6-phosphogluconate dehydrogenase C-terminal" evidence="9">
    <location>
        <begin position="231"/>
        <end position="523"/>
    </location>
</feature>
<dbReference type="InterPro" id="IPR013328">
    <property type="entry name" value="6PGD_dom2"/>
</dbReference>
<dbReference type="AlphaFoldDB" id="K9YXD5"/>
<feature type="binding site" evidence="6">
    <location>
        <position position="505"/>
    </location>
    <ligand>
        <name>substrate</name>
        <note>ligand shared between dimeric partners</note>
    </ligand>
</feature>
<evidence type="ECO:0000313" key="10">
    <source>
        <dbReference type="EMBL" id="AFZ51167.1"/>
    </source>
</evidence>
<dbReference type="NCBIfam" id="NF006765">
    <property type="entry name" value="PRK09287.1"/>
    <property type="match status" value="1"/>
</dbReference>
<dbReference type="FunFam" id="1.10.1040.10:FF:000002">
    <property type="entry name" value="6-phosphogluconate dehydrogenase, decarboxylating"/>
    <property type="match status" value="1"/>
</dbReference>
<dbReference type="InterPro" id="IPR006113">
    <property type="entry name" value="6PGDH_Gnd/GntZ"/>
</dbReference>
<feature type="binding site" evidence="7">
    <location>
        <begin position="62"/>
        <end position="67"/>
    </location>
    <ligand>
        <name>NADP(+)</name>
        <dbReference type="ChEBI" id="CHEBI:58349"/>
    </ligand>
</feature>
<gene>
    <name evidence="10" type="ORF">Dacsa_2580</name>
</gene>
<dbReference type="NCBIfam" id="TIGR00873">
    <property type="entry name" value="gnd"/>
    <property type="match status" value="1"/>
</dbReference>
<dbReference type="GO" id="GO:0050661">
    <property type="term" value="F:NADP binding"/>
    <property type="evidence" value="ECO:0007669"/>
    <property type="project" value="InterPro"/>
</dbReference>
<evidence type="ECO:0000256" key="7">
    <source>
        <dbReference type="PIRSR" id="PIRSR000109-3"/>
    </source>
</evidence>
<feature type="binding site" description="in other chain" evidence="6">
    <location>
        <position position="314"/>
    </location>
    <ligand>
        <name>substrate</name>
        <note>ligand shared between dimeric partners</note>
    </ligand>
</feature>
<dbReference type="KEGG" id="dsl:Dacsa_2580"/>
<evidence type="ECO:0000256" key="3">
    <source>
        <dbReference type="ARBA" id="ARBA00023002"/>
    </source>
</evidence>
<evidence type="ECO:0000256" key="8">
    <source>
        <dbReference type="RuleBase" id="RU000485"/>
    </source>
</evidence>
<dbReference type="SUPFAM" id="SSF48179">
    <property type="entry name" value="6-phosphogluconate dehydrogenase C-terminal domain-like"/>
    <property type="match status" value="1"/>
</dbReference>
<dbReference type="FunFam" id="3.40.50.720:FF:000007">
    <property type="entry name" value="6-phosphogluconate dehydrogenase, decarboxylating"/>
    <property type="match status" value="1"/>
</dbReference>
<feature type="binding site" description="in other chain" evidence="6">
    <location>
        <position position="243"/>
    </location>
    <ligand>
        <name>substrate</name>
        <note>ligand shared between dimeric partners</note>
    </ligand>
</feature>
<dbReference type="eggNOG" id="COG0362">
    <property type="taxonomic scope" value="Bacteria"/>
</dbReference>
<dbReference type="SMART" id="SM01350">
    <property type="entry name" value="6PGD"/>
    <property type="match status" value="1"/>
</dbReference>
<dbReference type="EC" id="1.1.1.44" evidence="8"/>
<keyword evidence="8" id="KW-0521">NADP</keyword>
<feature type="active site" description="Proton donor" evidence="5">
    <location>
        <position position="242"/>
    </location>
</feature>
<feature type="binding site" evidence="7">
    <location>
        <begin position="85"/>
        <end position="87"/>
    </location>
    <ligand>
        <name>NADP(+)</name>
        <dbReference type="ChEBI" id="CHEBI:58349"/>
    </ligand>
</feature>
<dbReference type="Pfam" id="PF03446">
    <property type="entry name" value="NAD_binding_2"/>
    <property type="match status" value="1"/>
</dbReference>
<dbReference type="FunFam" id="1.20.5.320:FF:000001">
    <property type="entry name" value="6-phosphogluconate dehydrogenase, decarboxylating"/>
    <property type="match status" value="1"/>
</dbReference>
<evidence type="ECO:0000256" key="5">
    <source>
        <dbReference type="PIRSR" id="PIRSR000109-1"/>
    </source>
</evidence>
<feature type="binding site" description="in other chain" evidence="6">
    <location>
        <position position="155"/>
    </location>
    <ligand>
        <name>substrate</name>
        <note>ligand shared between dimeric partners</note>
    </ligand>
</feature>
<dbReference type="STRING" id="13035.Dacsa_2580"/>
<name>K9YXD5_DACS8</name>
<dbReference type="InterPro" id="IPR008927">
    <property type="entry name" value="6-PGluconate_DH-like_C_sf"/>
</dbReference>
<dbReference type="PROSITE" id="PS00461">
    <property type="entry name" value="6PGD"/>
    <property type="match status" value="1"/>
</dbReference>
<dbReference type="Proteomes" id="UP000010482">
    <property type="component" value="Chromosome"/>
</dbReference>
<evidence type="ECO:0000313" key="11">
    <source>
        <dbReference type="Proteomes" id="UP000010482"/>
    </source>
</evidence>
<dbReference type="UniPathway" id="UPA00115">
    <property type="reaction ID" value="UER00410"/>
</dbReference>
<keyword evidence="11" id="KW-1185">Reference proteome</keyword>
<evidence type="ECO:0000256" key="6">
    <source>
        <dbReference type="PIRSR" id="PIRSR000109-2"/>
    </source>
</evidence>
<dbReference type="HOGENOM" id="CLU_024540_4_2_3"/>
<organism evidence="10 11">
    <name type="scientific">Dactylococcopsis salina (strain PCC 8305)</name>
    <name type="common">Myxobactron salinum</name>
    <dbReference type="NCBI Taxonomy" id="13035"/>
    <lineage>
        <taxon>Bacteria</taxon>
        <taxon>Bacillati</taxon>
        <taxon>Cyanobacteriota</taxon>
        <taxon>Cyanophyceae</taxon>
        <taxon>Nodosilineales</taxon>
        <taxon>Cymatolegaceae</taxon>
        <taxon>Dactylococcopsis</taxon>
    </lineage>
</organism>
<sequence>MVLISITSVSRLGLSSIIRRYTTNLYLFFRENSWIYRYPENKQMLDDRGLQIMTQPSFGVIGLAVMGENLALNVESRGFPVAVYNRTAEKTKTFMAERAQGKNVTDTYTVEEFVKALAPPRKILVMVKAGKPVDAVISQLKPLLQEGDMIIDGGNSLYEDTQRRTEELEAVGLGFMGMGVSGGEEGALLGPSLMPGGTPEAYDKVESIVTKIAAQVDDGPCVTYIGPGGAGHYVKMVHNGIEYGDMQLIAEAYDLLKNALGLNHEQLSEVFAQWNQTEELNSFLIEISAEIFKKIDPETDRPLVDVILDSAGQKGTGRWTVVSSLELGIPIPTIYAAVNARVISSFKEERVAAKEQLAGPSGKYEGDVQSFIDKVRDALYCSKMCSYAQGMALMGKASEEFGFNLNLSEIARIWKGGCIIRAGFLDKIKAAFKENPKLPNLLLAPEFKQTILDRQEAWREVLAVSNQLGIPVPAFSASLDYFDSYRRDRLPQNLTQAQRDFFGAHTYERVDKPRGEFFHTEWMENS</sequence>
<dbReference type="GO" id="GO:0006098">
    <property type="term" value="P:pentose-phosphate shunt"/>
    <property type="evidence" value="ECO:0007669"/>
    <property type="project" value="UniProtKB-UniPathway"/>
</dbReference>
<feature type="binding site" evidence="7">
    <location>
        <begin position="127"/>
        <end position="129"/>
    </location>
    <ligand>
        <name>NADP(+)</name>
        <dbReference type="ChEBI" id="CHEBI:58349"/>
    </ligand>
</feature>
<dbReference type="GO" id="GO:0004616">
    <property type="term" value="F:phosphogluconate dehydrogenase (decarboxylating) activity"/>
    <property type="evidence" value="ECO:0007669"/>
    <property type="project" value="UniProtKB-EC"/>
</dbReference>
<dbReference type="PRINTS" id="PR00076">
    <property type="entry name" value="6PGDHDRGNASE"/>
</dbReference>
<keyword evidence="3 8" id="KW-0560">Oxidoreductase</keyword>
<dbReference type="Gene3D" id="3.40.50.720">
    <property type="entry name" value="NAD(P)-binding Rossmann-like Domain"/>
    <property type="match status" value="1"/>
</dbReference>
<dbReference type="Gene3D" id="1.10.1040.10">
    <property type="entry name" value="N-(1-d-carboxylethyl)-l-norvaline Dehydrogenase, domain 2"/>
    <property type="match status" value="1"/>
</dbReference>
<dbReference type="PANTHER" id="PTHR11811">
    <property type="entry name" value="6-PHOSPHOGLUCONATE DEHYDROGENASE"/>
    <property type="match status" value="1"/>
</dbReference>
<comment type="catalytic activity">
    <reaction evidence="8">
        <text>6-phospho-D-gluconate + NADP(+) = D-ribulose 5-phosphate + CO2 + NADPH</text>
        <dbReference type="Rhea" id="RHEA:10116"/>
        <dbReference type="ChEBI" id="CHEBI:16526"/>
        <dbReference type="ChEBI" id="CHEBI:57783"/>
        <dbReference type="ChEBI" id="CHEBI:58121"/>
        <dbReference type="ChEBI" id="CHEBI:58349"/>
        <dbReference type="ChEBI" id="CHEBI:58759"/>
        <dbReference type="EC" id="1.1.1.44"/>
    </reaction>
</comment>
<evidence type="ECO:0000259" key="9">
    <source>
        <dbReference type="SMART" id="SM01350"/>
    </source>
</evidence>
<feature type="binding site" description="in other chain" evidence="6">
    <location>
        <begin position="238"/>
        <end position="239"/>
    </location>
    <ligand>
        <name>substrate</name>
        <note>ligand shared between dimeric partners</note>
    </ligand>
</feature>
<feature type="binding site" description="in other chain" evidence="6">
    <location>
        <begin position="181"/>
        <end position="183"/>
    </location>
    <ligand>
        <name>substrate</name>
        <note>ligand shared between dimeric partners</note>
    </ligand>
</feature>
<keyword evidence="8" id="KW-0570">Pentose shunt</keyword>
<dbReference type="Pfam" id="PF00393">
    <property type="entry name" value="6PGD"/>
    <property type="match status" value="1"/>
</dbReference>
<proteinExistence type="inferred from homology"/>
<dbReference type="EMBL" id="CP003944">
    <property type="protein sequence ID" value="AFZ51167.1"/>
    <property type="molecule type" value="Genomic_DNA"/>
</dbReference>
<feature type="binding site" description="in other chain" evidence="6">
    <location>
        <position position="341"/>
    </location>
    <ligand>
        <name>substrate</name>
        <note>ligand shared between dimeric partners</note>
    </ligand>
</feature>
<protein>
    <recommendedName>
        <fullName evidence="8">6-phosphogluconate dehydrogenase, decarboxylating</fullName>
        <ecNumber evidence="8">1.1.1.44</ecNumber>
    </recommendedName>
</protein>
<feature type="binding site" evidence="7">
    <location>
        <position position="155"/>
    </location>
    <ligand>
        <name>NADP(+)</name>
        <dbReference type="ChEBI" id="CHEBI:58349"/>
    </ligand>
</feature>
<dbReference type="InterPro" id="IPR006114">
    <property type="entry name" value="6PGDH_C"/>
</dbReference>
<dbReference type="GO" id="GO:0019521">
    <property type="term" value="P:D-gluconate metabolic process"/>
    <property type="evidence" value="ECO:0007669"/>
    <property type="project" value="UniProtKB-KW"/>
</dbReference>
<evidence type="ECO:0000256" key="2">
    <source>
        <dbReference type="ARBA" id="ARBA00011738"/>
    </source>
</evidence>
<evidence type="ECO:0000256" key="4">
    <source>
        <dbReference type="ARBA" id="ARBA00023064"/>
    </source>
</evidence>
<dbReference type="InterPro" id="IPR006115">
    <property type="entry name" value="6PGDH_NADP-bd"/>
</dbReference>
<dbReference type="InterPro" id="IPR036291">
    <property type="entry name" value="NAD(P)-bd_dom_sf"/>
</dbReference>
<accession>K9YXD5</accession>